<feature type="compositionally biased region" description="Polar residues" evidence="1">
    <location>
        <begin position="483"/>
        <end position="508"/>
    </location>
</feature>
<proteinExistence type="predicted"/>
<accession>A0AAD9PFX4</accession>
<feature type="region of interest" description="Disordered" evidence="1">
    <location>
        <begin position="135"/>
        <end position="157"/>
    </location>
</feature>
<keyword evidence="3" id="KW-1185">Reference proteome</keyword>
<organism evidence="2 3">
    <name type="scientific">Ridgeia piscesae</name>
    <name type="common">Tubeworm</name>
    <dbReference type="NCBI Taxonomy" id="27915"/>
    <lineage>
        <taxon>Eukaryota</taxon>
        <taxon>Metazoa</taxon>
        <taxon>Spiralia</taxon>
        <taxon>Lophotrochozoa</taxon>
        <taxon>Annelida</taxon>
        <taxon>Polychaeta</taxon>
        <taxon>Sedentaria</taxon>
        <taxon>Canalipalpata</taxon>
        <taxon>Sabellida</taxon>
        <taxon>Siboglinidae</taxon>
        <taxon>Ridgeia</taxon>
    </lineage>
</organism>
<dbReference type="PANTHER" id="PTHR40240:SF1">
    <property type="entry name" value="PLEXUS, ISOFORM A"/>
    <property type="match status" value="1"/>
</dbReference>
<protein>
    <submittedName>
        <fullName evidence="2">Uncharacterized protein</fullName>
    </submittedName>
</protein>
<sequence>MFNKLVCYVCGIEGANGATIHMKAREKGSYFPFLESHERPKGARLATCDGCVDACSICYAFLNQQWESFERTKTPVIKRLYWLKRHDNGPFTGAQMQLQGEYAAQVMGLLYHPSDGTATEYGFVSSSNSGITCKDGLASPTGSSTSSHGPHPVTPMHALPSVDEGVLDLSVPSNKPKPHSSEKMSKVQPADATMMCFVCGQEHSSSLFRFIYSRKYADDEPYFPFLEDVIPPDGAMPLNRQGLTRVCSGCRKTLSRQWKSYSGNNVPESERIYRINDIPIAKFITLKKPVSTRKPPSSLSTGKHSELCYLCGQMCHRSATKLLYTRQPEQNSKHSMYFPFIRQLKCPSGARSVDGEGRVSSCRACYSYLQRQWQAYQVEGIAMEERRFVLRPLADTNDNDSAESLHAGHKKKLQTLNISVSPPGPITQSTQQPTAATGLLAIAPPLSAQVLLSSDMYAMGMLSGIGYKAPFPQNDPSEDMHTSKSTSATDVVNGSVQPVKNDSENNDTSRVVNNKVVIKEKETYCFLCGYHCATGKRYRLSSHSTSKSADQMPAPFFPFLAQVQGAKKSRRLSRHGRVDVCLYCYYNLLWQWNLYERLSREDRHTRKYHSSAFFCILCRGSITRDCVTHVCVDDIVGRQDILNYGEVVRVGEKGILICLGCSEKMGKKVKEEVGMETSAEDALVSDVSCSY</sequence>
<evidence type="ECO:0000313" key="2">
    <source>
        <dbReference type="EMBL" id="KAK2193798.1"/>
    </source>
</evidence>
<evidence type="ECO:0000256" key="1">
    <source>
        <dbReference type="SAM" id="MobiDB-lite"/>
    </source>
</evidence>
<name>A0AAD9PFX4_RIDPI</name>
<dbReference type="EMBL" id="JAODUO010000006">
    <property type="protein sequence ID" value="KAK2193798.1"/>
    <property type="molecule type" value="Genomic_DNA"/>
</dbReference>
<gene>
    <name evidence="2" type="ORF">NP493_5g07002</name>
</gene>
<dbReference type="AlphaFoldDB" id="A0AAD9PFX4"/>
<comment type="caution">
    <text evidence="2">The sequence shown here is derived from an EMBL/GenBank/DDBJ whole genome shotgun (WGS) entry which is preliminary data.</text>
</comment>
<feature type="compositionally biased region" description="Low complexity" evidence="1">
    <location>
        <begin position="139"/>
        <end position="151"/>
    </location>
</feature>
<dbReference type="Proteomes" id="UP001209878">
    <property type="component" value="Unassembled WGS sequence"/>
</dbReference>
<evidence type="ECO:0000313" key="3">
    <source>
        <dbReference type="Proteomes" id="UP001209878"/>
    </source>
</evidence>
<reference evidence="2" key="1">
    <citation type="journal article" date="2023" name="Mol. Biol. Evol.">
        <title>Third-Generation Sequencing Reveals the Adaptive Role of the Epigenome in Three Deep-Sea Polychaetes.</title>
        <authorList>
            <person name="Perez M."/>
            <person name="Aroh O."/>
            <person name="Sun Y."/>
            <person name="Lan Y."/>
            <person name="Juniper S.K."/>
            <person name="Young C.R."/>
            <person name="Angers B."/>
            <person name="Qian P.Y."/>
        </authorList>
    </citation>
    <scope>NUCLEOTIDE SEQUENCE</scope>
    <source>
        <strain evidence="2">R07B-5</strain>
    </source>
</reference>
<feature type="region of interest" description="Disordered" evidence="1">
    <location>
        <begin position="473"/>
        <end position="508"/>
    </location>
</feature>
<dbReference type="PANTHER" id="PTHR40240">
    <property type="entry name" value="PLEXUS, ISOFORM A"/>
    <property type="match status" value="1"/>
</dbReference>